<reference evidence="10" key="2">
    <citation type="submission" date="2020-09" db="EMBL/GenBank/DDBJ databases">
        <authorList>
            <person name="Sun Q."/>
            <person name="Kim S."/>
        </authorList>
    </citation>
    <scope>NUCLEOTIDE SEQUENCE</scope>
    <source>
        <strain evidence="10">KCTC 32513</strain>
    </source>
</reference>
<proteinExistence type="inferred from homology"/>
<dbReference type="InterPro" id="IPR047272">
    <property type="entry name" value="S49_SppA_C"/>
</dbReference>
<dbReference type="NCBIfam" id="TIGR00706">
    <property type="entry name" value="SppA_dom"/>
    <property type="match status" value="1"/>
</dbReference>
<evidence type="ECO:0000256" key="8">
    <source>
        <dbReference type="SAM" id="Phobius"/>
    </source>
</evidence>
<name>A0A8J3CQ32_9PROT</name>
<dbReference type="GO" id="GO:0016020">
    <property type="term" value="C:membrane"/>
    <property type="evidence" value="ECO:0007669"/>
    <property type="project" value="UniProtKB-SubCell"/>
</dbReference>
<keyword evidence="11" id="KW-1185">Reference proteome</keyword>
<feature type="domain" description="Peptidase S49" evidence="9">
    <location>
        <begin position="150"/>
        <end position="282"/>
    </location>
</feature>
<comment type="caution">
    <text evidence="10">The sequence shown here is derived from an EMBL/GenBank/DDBJ whole genome shotgun (WGS) entry which is preliminary data.</text>
</comment>
<dbReference type="RefSeq" id="WP_189497115.1">
    <property type="nucleotide sequence ID" value="NZ_BMZH01000005.1"/>
</dbReference>
<dbReference type="GO" id="GO:0006465">
    <property type="term" value="P:signal peptide processing"/>
    <property type="evidence" value="ECO:0007669"/>
    <property type="project" value="InterPro"/>
</dbReference>
<dbReference type="PANTHER" id="PTHR33209">
    <property type="entry name" value="PROTEASE 4"/>
    <property type="match status" value="1"/>
</dbReference>
<keyword evidence="6 8" id="KW-0472">Membrane</keyword>
<dbReference type="CDD" id="cd07023">
    <property type="entry name" value="S49_Sppa_N_C"/>
    <property type="match status" value="1"/>
</dbReference>
<comment type="subcellular location">
    <subcellularLocation>
        <location evidence="1">Membrane</location>
    </subcellularLocation>
</comment>
<evidence type="ECO:0000256" key="5">
    <source>
        <dbReference type="ARBA" id="ARBA00022825"/>
    </source>
</evidence>
<keyword evidence="5" id="KW-0720">Serine protease</keyword>
<evidence type="ECO:0000259" key="9">
    <source>
        <dbReference type="Pfam" id="PF01343"/>
    </source>
</evidence>
<evidence type="ECO:0000256" key="6">
    <source>
        <dbReference type="ARBA" id="ARBA00023136"/>
    </source>
</evidence>
<evidence type="ECO:0000256" key="7">
    <source>
        <dbReference type="PIRSR" id="PIRSR001217-1"/>
    </source>
</evidence>
<dbReference type="PIRSF" id="PIRSF001217">
    <property type="entry name" value="Protease_4_SppA"/>
    <property type="match status" value="1"/>
</dbReference>
<evidence type="ECO:0000256" key="2">
    <source>
        <dbReference type="ARBA" id="ARBA00008683"/>
    </source>
</evidence>
<organism evidence="10 11">
    <name type="scientific">Algimonas arctica</name>
    <dbReference type="NCBI Taxonomy" id="1479486"/>
    <lineage>
        <taxon>Bacteria</taxon>
        <taxon>Pseudomonadati</taxon>
        <taxon>Pseudomonadota</taxon>
        <taxon>Alphaproteobacteria</taxon>
        <taxon>Maricaulales</taxon>
        <taxon>Robiginitomaculaceae</taxon>
        <taxon>Algimonas</taxon>
    </lineage>
</organism>
<dbReference type="SUPFAM" id="SSF52096">
    <property type="entry name" value="ClpP/crotonase"/>
    <property type="match status" value="2"/>
</dbReference>
<evidence type="ECO:0000256" key="1">
    <source>
        <dbReference type="ARBA" id="ARBA00004370"/>
    </source>
</evidence>
<dbReference type="AlphaFoldDB" id="A0A8J3CQ32"/>
<keyword evidence="8" id="KW-0812">Transmembrane</keyword>
<gene>
    <name evidence="10" type="ORF">GCM10009069_15500</name>
</gene>
<comment type="similarity">
    <text evidence="2">Belongs to the peptidase S49 family.</text>
</comment>
<sequence length="601" mass="64492">MSDSPPYSFTPKRLSGTKVFFVTILSVVIGMFLFFFLLIMLFVTIGALANGSDTISEPIVLEIDLRTPLIDSPVGPTLFGDSPKSVVGIVQSLNRAKTDDQIKGVFIRGETGGMAPASSEELRLALIDFRTSGKFVITHAQGLNSTSVIPYQAISASDEIWLQASTSVSTAGMYSQAEFFGGVMEKVGAQPEFIRHGAYKNAVNSYTEEGFTPEHREAMTSMLTSLFDNAVDNIATDRELSRDDVLALLNTAPHSARDAVDAGLVDTLGYFEDARKYAAEKAGDEDTVFKPIAEYKPKSNFGKPVIALIEGQGAIMSGQSGGDGIFNSATNIGSETMAAGLDAALKDDKVKAVILRVSSGGGSAAASDQIMAAVKRVQDADKPVIISMGQYAASGGYYFAAPADHIVAMPQTITGSIGVFGGKIAFENTFAKVGYNLDSIRIGGDFAGVYNIDEPFTDTQRASYQREMDKIYDDFVGIVAEGRNMSREAVIAVAEGRVWTGEQALERGLVDELGGFETALRAAKRFAELDEDAAVRVKRFPHPKSREELFNDLLSGTASTGRDLERLGALMNMPEVQAAIRMREQAMAAGNELNAQLPTVR</sequence>
<dbReference type="Gene3D" id="6.20.330.10">
    <property type="match status" value="2"/>
</dbReference>
<dbReference type="CDD" id="cd07018">
    <property type="entry name" value="S49_SppA_67K_type"/>
    <property type="match status" value="1"/>
</dbReference>
<keyword evidence="4" id="KW-0378">Hydrolase</keyword>
<dbReference type="NCBIfam" id="TIGR00705">
    <property type="entry name" value="SppA_67K"/>
    <property type="match status" value="1"/>
</dbReference>
<feature type="transmembrane region" description="Helical" evidence="8">
    <location>
        <begin position="20"/>
        <end position="49"/>
    </location>
</feature>
<feature type="active site" description="Proton donor/acceptor" evidence="7">
    <location>
        <position position="200"/>
    </location>
</feature>
<dbReference type="InterPro" id="IPR029045">
    <property type="entry name" value="ClpP/crotonase-like_dom_sf"/>
</dbReference>
<dbReference type="Gene3D" id="3.90.226.10">
    <property type="entry name" value="2-enoyl-CoA Hydratase, Chain A, domain 1"/>
    <property type="match status" value="2"/>
</dbReference>
<dbReference type="InterPro" id="IPR004634">
    <property type="entry name" value="Pept_S49_pIV"/>
</dbReference>
<dbReference type="EMBL" id="BMZH01000005">
    <property type="protein sequence ID" value="GHA93345.1"/>
    <property type="molecule type" value="Genomic_DNA"/>
</dbReference>
<dbReference type="Proteomes" id="UP000634004">
    <property type="component" value="Unassembled WGS sequence"/>
</dbReference>
<reference evidence="10" key="1">
    <citation type="journal article" date="2014" name="Int. J. Syst. Evol. Microbiol.">
        <title>Complete genome sequence of Corynebacterium casei LMG S-19264T (=DSM 44701T), isolated from a smear-ripened cheese.</title>
        <authorList>
            <consortium name="US DOE Joint Genome Institute (JGI-PGF)"/>
            <person name="Walter F."/>
            <person name="Albersmeier A."/>
            <person name="Kalinowski J."/>
            <person name="Ruckert C."/>
        </authorList>
    </citation>
    <scope>NUCLEOTIDE SEQUENCE</scope>
    <source>
        <strain evidence="10">KCTC 32513</strain>
    </source>
</reference>
<dbReference type="InterPro" id="IPR002142">
    <property type="entry name" value="Peptidase_S49"/>
</dbReference>
<evidence type="ECO:0000313" key="10">
    <source>
        <dbReference type="EMBL" id="GHA93345.1"/>
    </source>
</evidence>
<evidence type="ECO:0000256" key="4">
    <source>
        <dbReference type="ARBA" id="ARBA00022801"/>
    </source>
</evidence>
<dbReference type="Pfam" id="PF01343">
    <property type="entry name" value="Peptidase_S49"/>
    <property type="match status" value="2"/>
</dbReference>
<keyword evidence="3 10" id="KW-0645">Protease</keyword>
<keyword evidence="8" id="KW-1133">Transmembrane helix</keyword>
<accession>A0A8J3CQ32</accession>
<feature type="domain" description="Peptidase S49" evidence="9">
    <location>
        <begin position="378"/>
        <end position="528"/>
    </location>
</feature>
<dbReference type="InterPro" id="IPR004635">
    <property type="entry name" value="Pept_S49_SppA"/>
</dbReference>
<dbReference type="InterPro" id="IPR047217">
    <property type="entry name" value="S49_SppA_67K_type_N"/>
</dbReference>
<dbReference type="GO" id="GO:0008236">
    <property type="term" value="F:serine-type peptidase activity"/>
    <property type="evidence" value="ECO:0007669"/>
    <property type="project" value="UniProtKB-KW"/>
</dbReference>
<dbReference type="PANTHER" id="PTHR33209:SF1">
    <property type="entry name" value="PEPTIDASE S49 DOMAIN-CONTAINING PROTEIN"/>
    <property type="match status" value="1"/>
</dbReference>
<protein>
    <submittedName>
        <fullName evidence="10">Protease</fullName>
    </submittedName>
</protein>
<evidence type="ECO:0000313" key="11">
    <source>
        <dbReference type="Proteomes" id="UP000634004"/>
    </source>
</evidence>
<feature type="active site" description="Nucleophile" evidence="7">
    <location>
        <position position="394"/>
    </location>
</feature>
<evidence type="ECO:0000256" key="3">
    <source>
        <dbReference type="ARBA" id="ARBA00022670"/>
    </source>
</evidence>